<dbReference type="KEGG" id="ccot:CCAX7_50670"/>
<sequence length="622" mass="63273">MLSFASSLCQASTVTKRLAPGVTLTQEIDTTTPLIINVVTVDLKTAGVHPEVAIGQDKIFGSDATKGREDVARLARRHKALVAVNGDYFDYTGDPLGLGIRNGELLSEPWTGYGKGGPRAVLGFTDDGKRALFDILGFLGDLQAADGQRIAVRGINRLAGKSEVVVYSSTYGDATANKPGGTDLVLTGVNLPLRANKMIQGKVTVVKALSDGITPIPPDGLVIAGGPGVGADFLAQHIHAGDNVGFVLGVGDPSNVASSVQVANLPRVGDLPSRAGVGIDRKAFLWSRMSHAIGGGPRLLVNGQVSVDGVAEGFDATLTDGPHPRTAVGTSSDGSRLYIVTVDGRQTISKGVSLVALAGILKRYGASEAINLDGGGSTTMAVGGITISSPGGTGYERPVADMLLIDSDAPYVETAPEDSVLPVMQVDPANVVGMPPAAFVRGPQIVAASDTLTVGAATTLTLVDGARTIRGDSGDVVWQGPSSGGCGFVNQSGSFLALAPGDTKITALYKGQLVTTTITVSAPAAPLVSAADLFALRTKIARAPVAGAQQSVLSVQIANAALKPGQGMPVHVSVTGGKADHIDGVTDADGGVTFRITWDNAAGGLVTVTSGTLASVTIGRPK</sequence>
<dbReference type="InterPro" id="IPR018711">
    <property type="entry name" value="NAGPA"/>
</dbReference>
<dbReference type="InterPro" id="IPR008964">
    <property type="entry name" value="Invasin/intimin_cell_adhesion"/>
</dbReference>
<keyword evidence="3" id="KW-1185">Reference proteome</keyword>
<dbReference type="Proteomes" id="UP000287394">
    <property type="component" value="Chromosome"/>
</dbReference>
<evidence type="ECO:0000259" key="1">
    <source>
        <dbReference type="Pfam" id="PF09992"/>
    </source>
</evidence>
<proteinExistence type="predicted"/>
<dbReference type="PANTHER" id="PTHR40446">
    <property type="entry name" value="N-ACETYLGLUCOSAMINE-1-PHOSPHODIESTER ALPHA-N-ACETYLGLUCOSAMINIDASE"/>
    <property type="match status" value="1"/>
</dbReference>
<dbReference type="EMBL" id="AP025739">
    <property type="protein sequence ID" value="BDI33016.1"/>
    <property type="molecule type" value="Genomic_DNA"/>
</dbReference>
<dbReference type="SUPFAM" id="SSF49373">
    <property type="entry name" value="Invasin/intimin cell-adhesion fragments"/>
    <property type="match status" value="1"/>
</dbReference>
<gene>
    <name evidence="2" type="ORF">CCAX7_50670</name>
</gene>
<dbReference type="PANTHER" id="PTHR40446:SF2">
    <property type="entry name" value="N-ACETYLGLUCOSAMINE-1-PHOSPHODIESTER ALPHA-N-ACETYLGLUCOSAMINIDASE"/>
    <property type="match status" value="1"/>
</dbReference>
<evidence type="ECO:0000313" key="3">
    <source>
        <dbReference type="Proteomes" id="UP000287394"/>
    </source>
</evidence>
<evidence type="ECO:0000313" key="2">
    <source>
        <dbReference type="EMBL" id="BDI33016.1"/>
    </source>
</evidence>
<accession>A0A9N7L712</accession>
<name>A0A9N7L712_9BACT</name>
<dbReference type="InterPro" id="IPR013783">
    <property type="entry name" value="Ig-like_fold"/>
</dbReference>
<organism evidence="2 3">
    <name type="scientific">Capsulimonas corticalis</name>
    <dbReference type="NCBI Taxonomy" id="2219043"/>
    <lineage>
        <taxon>Bacteria</taxon>
        <taxon>Bacillati</taxon>
        <taxon>Armatimonadota</taxon>
        <taxon>Armatimonadia</taxon>
        <taxon>Capsulimonadales</taxon>
        <taxon>Capsulimonadaceae</taxon>
        <taxon>Capsulimonas</taxon>
    </lineage>
</organism>
<dbReference type="Gene3D" id="2.60.40.10">
    <property type="entry name" value="Immunoglobulins"/>
    <property type="match status" value="1"/>
</dbReference>
<protein>
    <recommendedName>
        <fullName evidence="1">Phosphodiester glycosidase domain-containing protein</fullName>
    </recommendedName>
</protein>
<reference evidence="2 3" key="1">
    <citation type="journal article" date="2019" name="Int. J. Syst. Evol. Microbiol.">
        <title>Capsulimonas corticalis gen. nov., sp. nov., an aerobic capsulated bacterium, of a novel bacterial order, Capsulimonadales ord. nov., of the class Armatimonadia of the phylum Armatimonadetes.</title>
        <authorList>
            <person name="Li J."/>
            <person name="Kudo C."/>
            <person name="Tonouchi A."/>
        </authorList>
    </citation>
    <scope>NUCLEOTIDE SEQUENCE [LARGE SCALE GENOMIC DNA]</scope>
    <source>
        <strain evidence="2 3">AX-7</strain>
    </source>
</reference>
<feature type="domain" description="Phosphodiester glycosidase" evidence="1">
    <location>
        <begin position="281"/>
        <end position="405"/>
    </location>
</feature>
<dbReference type="AlphaFoldDB" id="A0A9N7L712"/>
<dbReference type="Pfam" id="PF09992">
    <property type="entry name" value="NAGPA"/>
    <property type="match status" value="1"/>
</dbReference>